<organism evidence="3 4">
    <name type="scientific">Marasmiellus scandens</name>
    <dbReference type="NCBI Taxonomy" id="2682957"/>
    <lineage>
        <taxon>Eukaryota</taxon>
        <taxon>Fungi</taxon>
        <taxon>Dikarya</taxon>
        <taxon>Basidiomycota</taxon>
        <taxon>Agaricomycotina</taxon>
        <taxon>Agaricomycetes</taxon>
        <taxon>Agaricomycetidae</taxon>
        <taxon>Agaricales</taxon>
        <taxon>Marasmiineae</taxon>
        <taxon>Omphalotaceae</taxon>
        <taxon>Marasmiellus</taxon>
    </lineage>
</organism>
<dbReference type="PANTHER" id="PTHR40465:SF1">
    <property type="entry name" value="DUF6534 DOMAIN-CONTAINING PROTEIN"/>
    <property type="match status" value="1"/>
</dbReference>
<comment type="caution">
    <text evidence="3">The sequence shown here is derived from an EMBL/GenBank/DDBJ whole genome shotgun (WGS) entry which is preliminary data.</text>
</comment>
<dbReference type="InterPro" id="IPR045339">
    <property type="entry name" value="DUF6534"/>
</dbReference>
<evidence type="ECO:0000259" key="2">
    <source>
        <dbReference type="Pfam" id="PF20152"/>
    </source>
</evidence>
<feature type="transmembrane region" description="Helical" evidence="1">
    <location>
        <begin position="55"/>
        <end position="77"/>
    </location>
</feature>
<feature type="domain" description="DUF6534" evidence="2">
    <location>
        <begin position="104"/>
        <end position="189"/>
    </location>
</feature>
<dbReference type="PANTHER" id="PTHR40465">
    <property type="entry name" value="CHROMOSOME 1, WHOLE GENOME SHOTGUN SEQUENCE"/>
    <property type="match status" value="1"/>
</dbReference>
<evidence type="ECO:0000313" key="3">
    <source>
        <dbReference type="EMBL" id="KAK7443753.1"/>
    </source>
</evidence>
<dbReference type="Proteomes" id="UP001498398">
    <property type="component" value="Unassembled WGS sequence"/>
</dbReference>
<feature type="transmembrane region" description="Helical" evidence="1">
    <location>
        <begin position="165"/>
        <end position="185"/>
    </location>
</feature>
<evidence type="ECO:0000313" key="4">
    <source>
        <dbReference type="Proteomes" id="UP001498398"/>
    </source>
</evidence>
<dbReference type="Pfam" id="PF20152">
    <property type="entry name" value="DUF6534"/>
    <property type="match status" value="1"/>
</dbReference>
<reference evidence="3 4" key="1">
    <citation type="submission" date="2024-01" db="EMBL/GenBank/DDBJ databases">
        <title>A draft genome for the cacao thread blight pathogen Marasmiellus scandens.</title>
        <authorList>
            <person name="Baruah I.K."/>
            <person name="Leung J."/>
            <person name="Bukari Y."/>
            <person name="Amoako-Attah I."/>
            <person name="Meinhardt L.W."/>
            <person name="Bailey B.A."/>
            <person name="Cohen S.P."/>
        </authorList>
    </citation>
    <scope>NUCLEOTIDE SEQUENCE [LARGE SCALE GENOMIC DNA]</scope>
    <source>
        <strain evidence="3 4">GH-19</strain>
    </source>
</reference>
<keyword evidence="1" id="KW-0472">Membrane</keyword>
<sequence>MLVDNYRWFAAGFGNLAGLNNPLLSPFYAPITDSVVGLIVQLFYCYRIWILRKSLWMPITIATFSLLQAGAGLADGILVHLHGNFTSESMPAVATPLWYASVLVPDIMIAIIMTWTLVKSQGSISSTNRIVGKIVRLTIGTNALTAGVALMGLIAFIAFRDRPTLTGFFALIIGKLYVNSFLAHLNNRTILRKHHTSAVTFESTFNARSEPMEFEPATTNSSFHSEPHSVRLNRLEIYKTKNTYVD</sequence>
<feature type="transmembrane region" description="Helical" evidence="1">
    <location>
        <begin position="97"/>
        <end position="118"/>
    </location>
</feature>
<gene>
    <name evidence="3" type="ORF">VKT23_015536</name>
</gene>
<dbReference type="EMBL" id="JBANRG010000053">
    <property type="protein sequence ID" value="KAK7443753.1"/>
    <property type="molecule type" value="Genomic_DNA"/>
</dbReference>
<protein>
    <recommendedName>
        <fullName evidence="2">DUF6534 domain-containing protein</fullName>
    </recommendedName>
</protein>
<keyword evidence="4" id="KW-1185">Reference proteome</keyword>
<keyword evidence="1" id="KW-1133">Transmembrane helix</keyword>
<proteinExistence type="predicted"/>
<accession>A0ABR1J1T1</accession>
<keyword evidence="1" id="KW-0812">Transmembrane</keyword>
<evidence type="ECO:0000256" key="1">
    <source>
        <dbReference type="SAM" id="Phobius"/>
    </source>
</evidence>
<feature type="transmembrane region" description="Helical" evidence="1">
    <location>
        <begin position="27"/>
        <end position="46"/>
    </location>
</feature>
<name>A0ABR1J1T1_9AGAR</name>
<feature type="transmembrane region" description="Helical" evidence="1">
    <location>
        <begin position="139"/>
        <end position="159"/>
    </location>
</feature>